<sequence>MDYTYGKKLLLKRGIAILALAFLIYLLMLFADYPQAVEKYYSQGVYTFICRALHPVFNIFPFSVGDILYIFIIGFLIYTIVQIVKFAFKRNFVKSLGLISGVIIGLETGILIFYLFWGLNYFRPSAAERLKLTDTTFTLTDLQQVTTILIDSANACRKRLTPADLKQNNSAIYLSAINAVKGLSQRSPVYKTYSPDIKPSLLTPVMNYIGTSGYYNPFTSETQINYQMPVFNRPFVACHEMSHQMGFGAEDEANFAGFMIATSSNDRLLRYSAYHQAVGEFMFAMYEADTVLHKQLKASISPAVKADFKQERLYWLSYQNKIDEITGIFYDNFLKVNNQPAGLDTYNQMVALVIALYKKKHLQDQHVSGRSKSW</sequence>
<organism evidence="2 3">
    <name type="scientific">Mucilaginibacter segetis</name>
    <dbReference type="NCBI Taxonomy" id="2793071"/>
    <lineage>
        <taxon>Bacteria</taxon>
        <taxon>Pseudomonadati</taxon>
        <taxon>Bacteroidota</taxon>
        <taxon>Sphingobacteriia</taxon>
        <taxon>Sphingobacteriales</taxon>
        <taxon>Sphingobacteriaceae</taxon>
        <taxon>Mucilaginibacter</taxon>
    </lineage>
</organism>
<gene>
    <name evidence="2" type="ORF">I5M19_00370</name>
</gene>
<protein>
    <submittedName>
        <fullName evidence="2">DUF3810 domain-containing protein</fullName>
    </submittedName>
</protein>
<accession>A0A934PR58</accession>
<evidence type="ECO:0000256" key="1">
    <source>
        <dbReference type="SAM" id="Phobius"/>
    </source>
</evidence>
<dbReference type="AlphaFoldDB" id="A0A934PR58"/>
<keyword evidence="1" id="KW-0812">Transmembrane</keyword>
<dbReference type="InterPro" id="IPR024294">
    <property type="entry name" value="DUF3810"/>
</dbReference>
<name>A0A934PR58_9SPHI</name>
<dbReference type="EMBL" id="JAEHFW010000001">
    <property type="protein sequence ID" value="MBK0377741.1"/>
    <property type="molecule type" value="Genomic_DNA"/>
</dbReference>
<reference evidence="2" key="1">
    <citation type="submission" date="2020-12" db="EMBL/GenBank/DDBJ databases">
        <title>Bacterial novel species Mucilaginibacter sp. SD-g isolated from soil.</title>
        <authorList>
            <person name="Jung H.-Y."/>
        </authorList>
    </citation>
    <scope>NUCLEOTIDE SEQUENCE</scope>
    <source>
        <strain evidence="2">SD-g</strain>
    </source>
</reference>
<feature type="transmembrane region" description="Helical" evidence="1">
    <location>
        <begin position="12"/>
        <end position="31"/>
    </location>
</feature>
<keyword evidence="1" id="KW-1133">Transmembrane helix</keyword>
<feature type="transmembrane region" description="Helical" evidence="1">
    <location>
        <begin position="67"/>
        <end position="88"/>
    </location>
</feature>
<comment type="caution">
    <text evidence="2">The sequence shown here is derived from an EMBL/GenBank/DDBJ whole genome shotgun (WGS) entry which is preliminary data.</text>
</comment>
<keyword evidence="3" id="KW-1185">Reference proteome</keyword>
<keyword evidence="1" id="KW-0472">Membrane</keyword>
<dbReference type="Proteomes" id="UP000613193">
    <property type="component" value="Unassembled WGS sequence"/>
</dbReference>
<proteinExistence type="predicted"/>
<feature type="transmembrane region" description="Helical" evidence="1">
    <location>
        <begin position="95"/>
        <end position="117"/>
    </location>
</feature>
<evidence type="ECO:0000313" key="3">
    <source>
        <dbReference type="Proteomes" id="UP000613193"/>
    </source>
</evidence>
<dbReference type="RefSeq" id="WP_200062924.1">
    <property type="nucleotide sequence ID" value="NZ_JAEHFW010000001.1"/>
</dbReference>
<dbReference type="Pfam" id="PF12725">
    <property type="entry name" value="DUF3810"/>
    <property type="match status" value="1"/>
</dbReference>
<evidence type="ECO:0000313" key="2">
    <source>
        <dbReference type="EMBL" id="MBK0377741.1"/>
    </source>
</evidence>